<gene>
    <name evidence="1" type="ORF">SDC9_88730</name>
</gene>
<organism evidence="1">
    <name type="scientific">bioreactor metagenome</name>
    <dbReference type="NCBI Taxonomy" id="1076179"/>
    <lineage>
        <taxon>unclassified sequences</taxon>
        <taxon>metagenomes</taxon>
        <taxon>ecological metagenomes</taxon>
    </lineage>
</organism>
<proteinExistence type="predicted"/>
<dbReference type="AlphaFoldDB" id="A0A644ZNY3"/>
<dbReference type="Gene3D" id="3.10.450.410">
    <property type="match status" value="1"/>
</dbReference>
<name>A0A644ZNY3_9ZZZZ</name>
<comment type="caution">
    <text evidence="1">The sequence shown here is derived from an EMBL/GenBank/DDBJ whole genome shotgun (WGS) entry which is preliminary data.</text>
</comment>
<sequence length="153" mass="18129">MDNWAQIKISTMKSIFYLASLLLILIFLSCKCVSEKATNQIITSNEIENFEDFLIKFRSDSVFRNDRILYPLKGYNSDDSGDSNTAEYEWSTKMINYYLGIKYTNIDYVIKIEKSKDLIKETILLEGSGFKIISKYILKENNWYLNYYFYQNE</sequence>
<evidence type="ECO:0000313" key="1">
    <source>
        <dbReference type="EMBL" id="MPM42068.1"/>
    </source>
</evidence>
<accession>A0A644ZNY3</accession>
<evidence type="ECO:0008006" key="2">
    <source>
        <dbReference type="Google" id="ProtNLM"/>
    </source>
</evidence>
<reference evidence="1" key="1">
    <citation type="submission" date="2019-08" db="EMBL/GenBank/DDBJ databases">
        <authorList>
            <person name="Kucharzyk K."/>
            <person name="Murdoch R.W."/>
            <person name="Higgins S."/>
            <person name="Loffler F."/>
        </authorList>
    </citation>
    <scope>NUCLEOTIDE SEQUENCE</scope>
</reference>
<protein>
    <recommendedName>
        <fullName evidence="2">DUF4348 domain-containing protein</fullName>
    </recommendedName>
</protein>
<dbReference type="EMBL" id="VSSQ01009591">
    <property type="protein sequence ID" value="MPM42068.1"/>
    <property type="molecule type" value="Genomic_DNA"/>
</dbReference>